<protein>
    <recommendedName>
        <fullName evidence="1">PAN2-PAN3 deadenylation complex catalytic subunit PAN2 N-terminal domain-containing protein</fullName>
    </recommendedName>
</protein>
<keyword evidence="3" id="KW-1185">Reference proteome</keyword>
<dbReference type="FunFam" id="2.130.10.10:FF:000421">
    <property type="entry name" value="PAN2-PAN3 deadenylation complex catalytic subunit PAN2"/>
    <property type="match status" value="1"/>
</dbReference>
<dbReference type="AlphaFoldDB" id="A0A1B0DR71"/>
<dbReference type="EnsemblMetazoa" id="PPAI011054-RA">
    <property type="protein sequence ID" value="PPAI011054-PA"/>
    <property type="gene ID" value="PPAI011054"/>
</dbReference>
<dbReference type="PANTHER" id="PTHR15728:SF0">
    <property type="entry name" value="PAN2-PAN3 DEADENYLATION COMPLEX CATALYTIC SUBUNIT PAN2"/>
    <property type="match status" value="1"/>
</dbReference>
<feature type="domain" description="PAN2-PAN3 deadenylation complex catalytic subunit PAN2 N-terminal" evidence="1">
    <location>
        <begin position="63"/>
        <end position="345"/>
    </location>
</feature>
<dbReference type="GO" id="GO:0031251">
    <property type="term" value="C:PAN complex"/>
    <property type="evidence" value="ECO:0007669"/>
    <property type="project" value="TreeGrafter"/>
</dbReference>
<proteinExistence type="predicted"/>
<dbReference type="InterPro" id="IPR015943">
    <property type="entry name" value="WD40/YVTN_repeat-like_dom_sf"/>
</dbReference>
<dbReference type="SUPFAM" id="SSF50978">
    <property type="entry name" value="WD40 repeat-like"/>
    <property type="match status" value="1"/>
</dbReference>
<organism evidence="2 3">
    <name type="scientific">Phlebotomus papatasi</name>
    <name type="common">Sandfly</name>
    <dbReference type="NCBI Taxonomy" id="29031"/>
    <lineage>
        <taxon>Eukaryota</taxon>
        <taxon>Metazoa</taxon>
        <taxon>Ecdysozoa</taxon>
        <taxon>Arthropoda</taxon>
        <taxon>Hexapoda</taxon>
        <taxon>Insecta</taxon>
        <taxon>Pterygota</taxon>
        <taxon>Neoptera</taxon>
        <taxon>Endopterygota</taxon>
        <taxon>Diptera</taxon>
        <taxon>Nematocera</taxon>
        <taxon>Psychodoidea</taxon>
        <taxon>Psychodidae</taxon>
        <taxon>Phlebotomus</taxon>
        <taxon>Phlebotomus</taxon>
    </lineage>
</organism>
<dbReference type="GO" id="GO:0000932">
    <property type="term" value="C:P-body"/>
    <property type="evidence" value="ECO:0007669"/>
    <property type="project" value="TreeGrafter"/>
</dbReference>
<evidence type="ECO:0000313" key="3">
    <source>
        <dbReference type="Proteomes" id="UP000092462"/>
    </source>
</evidence>
<dbReference type="VEuPathDB" id="VectorBase:PPAI011054"/>
<dbReference type="Pfam" id="PF20770">
    <property type="entry name" value="PAN2_N"/>
    <property type="match status" value="1"/>
</dbReference>
<dbReference type="InterPro" id="IPR036322">
    <property type="entry name" value="WD40_repeat_dom_sf"/>
</dbReference>
<dbReference type="Proteomes" id="UP000092462">
    <property type="component" value="Unassembled WGS sequence"/>
</dbReference>
<dbReference type="PANTHER" id="PTHR15728">
    <property type="entry name" value="DEADENYLATION COMPLEX CATALYTIC SUBUNIT PAN2"/>
    <property type="match status" value="1"/>
</dbReference>
<dbReference type="GO" id="GO:0004535">
    <property type="term" value="F:poly(A)-specific ribonuclease activity"/>
    <property type="evidence" value="ECO:0007669"/>
    <property type="project" value="TreeGrafter"/>
</dbReference>
<evidence type="ECO:0000259" key="1">
    <source>
        <dbReference type="Pfam" id="PF20770"/>
    </source>
</evidence>
<name>A0A1B0DR71_PHLPP</name>
<dbReference type="Gene3D" id="2.130.10.10">
    <property type="entry name" value="YVTN repeat-like/Quinoprotein amine dehydrogenase"/>
    <property type="match status" value="1"/>
</dbReference>
<evidence type="ECO:0000313" key="2">
    <source>
        <dbReference type="EnsemblMetazoa" id="PPAI011054-PA"/>
    </source>
</evidence>
<dbReference type="GO" id="GO:0000289">
    <property type="term" value="P:nuclear-transcribed mRNA poly(A) tail shortening"/>
    <property type="evidence" value="ECO:0007669"/>
    <property type="project" value="TreeGrafter"/>
</dbReference>
<dbReference type="EMBL" id="AJVK01019738">
    <property type="status" value="NOT_ANNOTATED_CDS"/>
    <property type="molecule type" value="Genomic_DNA"/>
</dbReference>
<dbReference type="InterPro" id="IPR048841">
    <property type="entry name" value="PAN2_N"/>
</dbReference>
<dbReference type="InterPro" id="IPR050785">
    <property type="entry name" value="PAN2-PAN3_catalytic_subunit"/>
</dbReference>
<reference evidence="2" key="1">
    <citation type="submission" date="2022-08" db="UniProtKB">
        <authorList>
            <consortium name="EnsemblMetazoa"/>
        </authorList>
    </citation>
    <scope>IDENTIFICATION</scope>
    <source>
        <strain evidence="2">Israel</strain>
    </source>
</reference>
<sequence length="461" mass="51591">MDYVYVAGDAGEQTEDMIAMQMFENSNRGQEYSPSFQPFTVPQSDAEYLPMGFVLADGGDRFGVSTVCFDTHEELLWMGNQGGHVTSYYGGTMQKYTSFQVHSTDIVRQIHPTEAGILVLTSTSLRHQIRRGIPKYTHTSKNTEDMLCMVQMNPKRFILGGNQESLIDFDTETRRETLLASAGDNGCVVLRLHNRYLCAGDAFGQITLRDPSTLAVEHAIKPHSGSLSDFDVEGNYLVSCGFSERQGSLSVDRFLMVYDLRMLRLVSPIQVHIEPQLLRFLPSQCSRLAVVSPLGQMQLVDTVELSEPRVCMYQINTSGSQCLSFDISSSCLAMAFGDQSGHINLISSVSVSEPQFNPFSRATEFADPIEPLPLVPITDENFPLSSIPLPELTTGDTWLSDWPVQLMEYRYRRPKPVDPEILATMKMQGPIGYALNPRHTRRNQIPYYMDPSQACNQVTTT</sequence>
<accession>A0A1B0DR71</accession>
<dbReference type="VEuPathDB" id="VectorBase:PPAPM1_006335"/>